<dbReference type="EMBL" id="CP003282">
    <property type="protein sequence ID" value="AFG37842.1"/>
    <property type="molecule type" value="Genomic_DNA"/>
</dbReference>
<evidence type="ECO:0000256" key="3">
    <source>
        <dbReference type="ARBA" id="ARBA00022643"/>
    </source>
</evidence>
<sequence length="375" mass="39755">MQHTYPHFSSPLEIGGLTLSNRIVMPPLVIWQSGQEGLVHEAHLAHYRESAGPGLIIAEAACVASNGRLAATQIGIFGDEQLPGLTALASTIADTGAVPGIQIHHAGAQSTREKNWGEDPVVVSLGERSPEGAVELDEAGIRLIISQFGDAAERAVSAGFKLIEIHGAHGYLGSQFLSPRHNKRSDAWGGSLENRVRFLQEVTREVVSRVGDRAVIACRLGVADQVLPIEEGIRAARILIDAGVQLLHVSNAGGMPKLPDGGHLPDSEDGLSALFLFACRVRSALADLPHIPVIGVGGVKTPSRAETALSRREPVDLVAVGRGLLADPAWAAKSLAGREQEISPCIDCRPRCFWFSEPERCPARAAIAAGRYPAG</sequence>
<dbReference type="eggNOG" id="COG1902">
    <property type="taxonomic scope" value="Bacteria"/>
</dbReference>
<dbReference type="InterPro" id="IPR001155">
    <property type="entry name" value="OxRdtase_FMN_N"/>
</dbReference>
<gene>
    <name evidence="7" type="ordered locus">Spiaf_1785</name>
</gene>
<reference evidence="8" key="1">
    <citation type="journal article" date="2013" name="Stand. Genomic Sci.">
        <title>Complete genome sequence of the halophilic bacterium Spirochaeta africana type strain (Z-7692(T)) from the alkaline Lake Magadi in the East African Rift.</title>
        <authorList>
            <person name="Liolos K."/>
            <person name="Abt B."/>
            <person name="Scheuner C."/>
            <person name="Teshima H."/>
            <person name="Held B."/>
            <person name="Lapidus A."/>
            <person name="Nolan M."/>
            <person name="Lucas S."/>
            <person name="Deshpande S."/>
            <person name="Cheng J.F."/>
            <person name="Tapia R."/>
            <person name="Goodwin L.A."/>
            <person name="Pitluck S."/>
            <person name="Pagani I."/>
            <person name="Ivanova N."/>
            <person name="Mavromatis K."/>
            <person name="Mikhailova N."/>
            <person name="Huntemann M."/>
            <person name="Pati A."/>
            <person name="Chen A."/>
            <person name="Palaniappan K."/>
            <person name="Land M."/>
            <person name="Rohde M."/>
            <person name="Tindall B.J."/>
            <person name="Detter J.C."/>
            <person name="Goker M."/>
            <person name="Bristow J."/>
            <person name="Eisen J.A."/>
            <person name="Markowitz V."/>
            <person name="Hugenholtz P."/>
            <person name="Woyke T."/>
            <person name="Klenk H.P."/>
            <person name="Kyrpides N.C."/>
        </authorList>
    </citation>
    <scope>NUCLEOTIDE SEQUENCE</scope>
    <source>
        <strain evidence="8">ATCC 700263 / DSM 8902 / Z-7692</strain>
    </source>
</reference>
<dbReference type="KEGG" id="sfc:Spiaf_1785"/>
<dbReference type="PANTHER" id="PTHR43303">
    <property type="entry name" value="NADPH DEHYDROGENASE C23G7.10C-RELATED"/>
    <property type="match status" value="1"/>
</dbReference>
<dbReference type="InterPro" id="IPR044152">
    <property type="entry name" value="YqjM-like"/>
</dbReference>
<evidence type="ECO:0000313" key="7">
    <source>
        <dbReference type="EMBL" id="AFG37842.1"/>
    </source>
</evidence>
<keyword evidence="2" id="KW-0285">Flavoprotein</keyword>
<evidence type="ECO:0000256" key="4">
    <source>
        <dbReference type="ARBA" id="ARBA00022857"/>
    </source>
</evidence>
<dbReference type="InterPro" id="IPR013785">
    <property type="entry name" value="Aldolase_TIM"/>
</dbReference>
<organism evidence="7 8">
    <name type="scientific">Spirochaeta africana (strain ATCC 700263 / DSM 8902 / Z-7692)</name>
    <dbReference type="NCBI Taxonomy" id="889378"/>
    <lineage>
        <taxon>Bacteria</taxon>
        <taxon>Pseudomonadati</taxon>
        <taxon>Spirochaetota</taxon>
        <taxon>Spirochaetia</taxon>
        <taxon>Spirochaetales</taxon>
        <taxon>Spirochaetaceae</taxon>
        <taxon>Spirochaeta</taxon>
    </lineage>
</organism>
<dbReference type="Proteomes" id="UP000007383">
    <property type="component" value="Chromosome"/>
</dbReference>
<dbReference type="Pfam" id="PF00724">
    <property type="entry name" value="Oxidored_FMN"/>
    <property type="match status" value="1"/>
</dbReference>
<dbReference type="AlphaFoldDB" id="H9UJZ9"/>
<evidence type="ECO:0000259" key="6">
    <source>
        <dbReference type="Pfam" id="PF00724"/>
    </source>
</evidence>
<dbReference type="GO" id="GO:0010181">
    <property type="term" value="F:FMN binding"/>
    <property type="evidence" value="ECO:0007669"/>
    <property type="project" value="InterPro"/>
</dbReference>
<dbReference type="SUPFAM" id="SSF51395">
    <property type="entry name" value="FMN-linked oxidoreductases"/>
    <property type="match status" value="1"/>
</dbReference>
<dbReference type="PANTHER" id="PTHR43303:SF4">
    <property type="entry name" value="NADPH DEHYDROGENASE C23G7.10C-RELATED"/>
    <property type="match status" value="1"/>
</dbReference>
<keyword evidence="3" id="KW-0288">FMN</keyword>
<protein>
    <submittedName>
        <fullName evidence="7">NADH:flavin oxidoreductase</fullName>
    </submittedName>
</protein>
<feature type="domain" description="NADH:flavin oxidoreductase/NADH oxidase N-terminal" evidence="6">
    <location>
        <begin position="10"/>
        <end position="340"/>
    </location>
</feature>
<dbReference type="PATRIC" id="fig|889378.3.peg.1774"/>
<evidence type="ECO:0000256" key="1">
    <source>
        <dbReference type="ARBA" id="ARBA00001917"/>
    </source>
</evidence>
<dbReference type="HOGENOM" id="CLU_012153_2_0_12"/>
<dbReference type="GO" id="GO:0003959">
    <property type="term" value="F:NADPH dehydrogenase activity"/>
    <property type="evidence" value="ECO:0007669"/>
    <property type="project" value="InterPro"/>
</dbReference>
<dbReference type="GO" id="GO:0050661">
    <property type="term" value="F:NADP binding"/>
    <property type="evidence" value="ECO:0007669"/>
    <property type="project" value="InterPro"/>
</dbReference>
<evidence type="ECO:0000313" key="8">
    <source>
        <dbReference type="Proteomes" id="UP000007383"/>
    </source>
</evidence>
<name>H9UJZ9_SPIAZ</name>
<accession>H9UJZ9</accession>
<comment type="cofactor">
    <cofactor evidence="1">
        <name>FMN</name>
        <dbReference type="ChEBI" id="CHEBI:58210"/>
    </cofactor>
</comment>
<dbReference type="Gene3D" id="3.20.20.70">
    <property type="entry name" value="Aldolase class I"/>
    <property type="match status" value="1"/>
</dbReference>
<dbReference type="OrthoDB" id="9772736at2"/>
<dbReference type="CDD" id="cd02803">
    <property type="entry name" value="OYE_like_FMN_family"/>
    <property type="match status" value="1"/>
</dbReference>
<dbReference type="STRING" id="889378.Spiaf_1785"/>
<keyword evidence="8" id="KW-1185">Reference proteome</keyword>
<evidence type="ECO:0000256" key="5">
    <source>
        <dbReference type="ARBA" id="ARBA00023002"/>
    </source>
</evidence>
<proteinExistence type="predicted"/>
<evidence type="ECO:0000256" key="2">
    <source>
        <dbReference type="ARBA" id="ARBA00022630"/>
    </source>
</evidence>
<keyword evidence="5" id="KW-0560">Oxidoreductase</keyword>
<keyword evidence="4" id="KW-0521">NADP</keyword>
<dbReference type="RefSeq" id="WP_014455825.1">
    <property type="nucleotide sequence ID" value="NC_017098.1"/>
</dbReference>